<comment type="caution">
    <text evidence="1">The sequence shown here is derived from an EMBL/GenBank/DDBJ whole genome shotgun (WGS) entry which is preliminary data.</text>
</comment>
<dbReference type="SUPFAM" id="SSF52058">
    <property type="entry name" value="L domain-like"/>
    <property type="match status" value="1"/>
</dbReference>
<evidence type="ECO:0000313" key="1">
    <source>
        <dbReference type="EMBL" id="KAK8844332.1"/>
    </source>
</evidence>
<dbReference type="Proteomes" id="UP001470230">
    <property type="component" value="Unassembled WGS sequence"/>
</dbReference>
<accession>A0ABR2HC98</accession>
<evidence type="ECO:0000313" key="2">
    <source>
        <dbReference type="Proteomes" id="UP001470230"/>
    </source>
</evidence>
<dbReference type="Pfam" id="PF13306">
    <property type="entry name" value="LRR_5"/>
    <property type="match status" value="5"/>
</dbReference>
<dbReference type="PANTHER" id="PTHR45661">
    <property type="entry name" value="SURFACE ANTIGEN"/>
    <property type="match status" value="1"/>
</dbReference>
<keyword evidence="2" id="KW-1185">Reference proteome</keyword>
<dbReference type="Gene3D" id="3.80.10.10">
    <property type="entry name" value="Ribonuclease Inhibitor"/>
    <property type="match status" value="4"/>
</dbReference>
<dbReference type="EMBL" id="JAPFFF010000033">
    <property type="protein sequence ID" value="KAK8844332.1"/>
    <property type="molecule type" value="Genomic_DNA"/>
</dbReference>
<evidence type="ECO:0008006" key="3">
    <source>
        <dbReference type="Google" id="ProtNLM"/>
    </source>
</evidence>
<reference evidence="1 2" key="1">
    <citation type="submission" date="2024-04" db="EMBL/GenBank/DDBJ databases">
        <title>Tritrichomonas musculus Genome.</title>
        <authorList>
            <person name="Alves-Ferreira E."/>
            <person name="Grigg M."/>
            <person name="Lorenzi H."/>
            <person name="Galac M."/>
        </authorList>
    </citation>
    <scope>NUCLEOTIDE SEQUENCE [LARGE SCALE GENOMIC DNA]</scope>
    <source>
        <strain evidence="1 2">EAF2021</strain>
    </source>
</reference>
<sequence length="1019" mass="116960">MQEEETQAHFMFNLTIYPVPLNLSIFQAINSNIFRCMYRDHVYNVQSNVSLEVFQAFINYLFQIDTTVPNITPDNYYQYILLNQEFQSSTMNDLIESKRSTFDEVSMNLANLQNPLIQDKSYIESIVASHFDDYVVQHGELLISFPTTLLYRILSHENVVFNQHNRFYELIVSRYQSTNDIDIFCLLTFLKFRKLTPENQRDSVEQQNFRCGMIPEIDIISEMNKLDHIKENVKKFSQLFIQLFRSFCGHNINENYFIESFERGNIRHIFSLHTDVDGIQYELNFIDLTAKFDHTIKGEVQEIVIPKSIFYKNVEFIVTSVGKDVFNYSNVNRIVFQEDSQVRFIHENEFYACLFQSLTLPPLLEDFPLSGFVKILESSRLRSKDQIIGFDSIHLWPNSRNYTKFDERLLLGKSDINSDIFDMLICAKNAPEVNIPDFIKYICPLAFRECNATTINISENSQLKIIKERVFSYSCLTSITIPSHIVGIEPLAFGNCKNLRTVNFAPDSELKIIKEKAFLNSGLASITIPSHIVQIEPSTFENCQNLRTVDFAPDSELQIIKEKAFLNSGLASITIPSHVVQIESLAFENCQNLRTVDFAPDSELHTFNGGIFSKCSVQDIAIPCNVEELKDGWFNGISRSCHISISAENPNFAFVSEKLLLGKSDRSMDNFDVLLYALRDSEEIDVPDFIKKIGRYAFADCKNLRTVRFSLDSQLSVIDVGAFERSSLEMITISSHVTQINICAFADCKSLRSVEYSPNSELRSINECLFKGSSIENIVIPPSVEILDKFWYKGLNEHFRFSISPENHNFSWLNEKILLGKTNPSNDDFDVIVFAKRDIRSIEIPSFIKKIGSCAFESCKHLTRINIPMNITEIGDYAFSECTSLRECEFAQNSELQIIGKNAFAETILNRIFIPQHVIKIDSFAFYRCKNLQSFRFHQNCELRIIGESAFMCSSIPSIQIPSSVTQIMDNAFSDCGLKTIVFPENSQLETIGKYVFYSHSIKNATVPPHLARLITIIP</sequence>
<dbReference type="InterPro" id="IPR032675">
    <property type="entry name" value="LRR_dom_sf"/>
</dbReference>
<dbReference type="PANTHER" id="PTHR45661:SF3">
    <property type="entry name" value="IG-LIKE DOMAIN-CONTAINING PROTEIN"/>
    <property type="match status" value="1"/>
</dbReference>
<dbReference type="InterPro" id="IPR053139">
    <property type="entry name" value="Surface_bspA-like"/>
</dbReference>
<proteinExistence type="predicted"/>
<dbReference type="InterPro" id="IPR026906">
    <property type="entry name" value="LRR_5"/>
</dbReference>
<protein>
    <recommendedName>
        <fullName evidence="3">BTB domain-containing protein</fullName>
    </recommendedName>
</protein>
<organism evidence="1 2">
    <name type="scientific">Tritrichomonas musculus</name>
    <dbReference type="NCBI Taxonomy" id="1915356"/>
    <lineage>
        <taxon>Eukaryota</taxon>
        <taxon>Metamonada</taxon>
        <taxon>Parabasalia</taxon>
        <taxon>Tritrichomonadida</taxon>
        <taxon>Tritrichomonadidae</taxon>
        <taxon>Tritrichomonas</taxon>
    </lineage>
</organism>
<gene>
    <name evidence="1" type="ORF">M9Y10_024546</name>
</gene>
<name>A0ABR2HC98_9EUKA</name>